<reference evidence="2" key="2">
    <citation type="submission" date="2020-05" db="UniProtKB">
        <authorList>
            <consortium name="EnsemblMetazoa"/>
        </authorList>
    </citation>
    <scope>IDENTIFICATION</scope>
    <source>
        <strain evidence="2">IAEA</strain>
    </source>
</reference>
<evidence type="ECO:0000313" key="3">
    <source>
        <dbReference type="Proteomes" id="UP000092445"/>
    </source>
</evidence>
<sequence length="107" mass="12342">MSASSLHFLTDDVKYKRSAFKERKSIIFVLVITAIYTFNCTRLQLTKPFMLVLHQLSCSASDLKHMLFVEGLPEASYVMMSLIYNLLQFANLYGVKGTTRVERQRII</sequence>
<dbReference type="AlphaFoldDB" id="A0A1B0ACT8"/>
<feature type="transmembrane region" description="Helical" evidence="1">
    <location>
        <begin position="26"/>
        <end position="45"/>
    </location>
</feature>
<accession>A0A1B0ACT8</accession>
<feature type="transmembrane region" description="Helical" evidence="1">
    <location>
        <begin position="75"/>
        <end position="95"/>
    </location>
</feature>
<evidence type="ECO:0000313" key="2">
    <source>
        <dbReference type="EnsemblMetazoa" id="GPAI041529-PA"/>
    </source>
</evidence>
<organism evidence="2 3">
    <name type="scientific">Glossina pallidipes</name>
    <name type="common">Tsetse fly</name>
    <dbReference type="NCBI Taxonomy" id="7398"/>
    <lineage>
        <taxon>Eukaryota</taxon>
        <taxon>Metazoa</taxon>
        <taxon>Ecdysozoa</taxon>
        <taxon>Arthropoda</taxon>
        <taxon>Hexapoda</taxon>
        <taxon>Insecta</taxon>
        <taxon>Pterygota</taxon>
        <taxon>Neoptera</taxon>
        <taxon>Endopterygota</taxon>
        <taxon>Diptera</taxon>
        <taxon>Brachycera</taxon>
        <taxon>Muscomorpha</taxon>
        <taxon>Hippoboscoidea</taxon>
        <taxon>Glossinidae</taxon>
        <taxon>Glossina</taxon>
    </lineage>
</organism>
<keyword evidence="1" id="KW-0812">Transmembrane</keyword>
<keyword evidence="3" id="KW-1185">Reference proteome</keyword>
<dbReference type="VEuPathDB" id="VectorBase:GPAI041529"/>
<reference evidence="3" key="1">
    <citation type="submission" date="2014-03" db="EMBL/GenBank/DDBJ databases">
        <authorList>
            <person name="Aksoy S."/>
            <person name="Warren W."/>
            <person name="Wilson R.K."/>
        </authorList>
    </citation>
    <scope>NUCLEOTIDE SEQUENCE [LARGE SCALE GENOMIC DNA]</scope>
    <source>
        <strain evidence="3">IAEA</strain>
    </source>
</reference>
<dbReference type="Proteomes" id="UP000092445">
    <property type="component" value="Unassembled WGS sequence"/>
</dbReference>
<evidence type="ECO:0000256" key="1">
    <source>
        <dbReference type="SAM" id="Phobius"/>
    </source>
</evidence>
<name>A0A1B0ACT8_GLOPL</name>
<proteinExistence type="predicted"/>
<dbReference type="EnsemblMetazoa" id="GPAI041529-RA">
    <property type="protein sequence ID" value="GPAI041529-PA"/>
    <property type="gene ID" value="GPAI041529"/>
</dbReference>
<keyword evidence="1" id="KW-0472">Membrane</keyword>
<protein>
    <submittedName>
        <fullName evidence="2">Uncharacterized protein</fullName>
    </submittedName>
</protein>
<keyword evidence="1" id="KW-1133">Transmembrane helix</keyword>